<dbReference type="RefSeq" id="WP_042309437.1">
    <property type="nucleotide sequence ID" value="NZ_AP024957.1"/>
</dbReference>
<feature type="chain" id="PRO_5014334227" evidence="2">
    <location>
        <begin position="24"/>
        <end position="87"/>
    </location>
</feature>
<gene>
    <name evidence="3" type="ORF">C2L65_30420</name>
</gene>
<protein>
    <submittedName>
        <fullName evidence="3">Uncharacterized protein</fullName>
    </submittedName>
</protein>
<keyword evidence="2" id="KW-0732">Signal</keyword>
<name>A0A2I8F4L1_9BURK</name>
<evidence type="ECO:0000313" key="3">
    <source>
        <dbReference type="EMBL" id="AUT66004.1"/>
    </source>
</evidence>
<dbReference type="AlphaFoldDB" id="A0A2I8F4L1"/>
<dbReference type="KEGG" id="pter:C2L65_30420"/>
<feature type="signal peptide" evidence="2">
    <location>
        <begin position="1"/>
        <end position="23"/>
    </location>
</feature>
<reference evidence="3 4" key="1">
    <citation type="submission" date="2018-01" db="EMBL/GenBank/DDBJ databases">
        <title>Species boundaries and ecological features among Paraburkholderia terrae DSMZ17804T, P. hospita DSMZ17164T and P. caribensis DSMZ13236T.</title>
        <authorList>
            <person name="Pratama A.A."/>
        </authorList>
    </citation>
    <scope>NUCLEOTIDE SEQUENCE [LARGE SCALE GENOMIC DNA]</scope>
    <source>
        <strain evidence="3 4">DSM 17804</strain>
    </source>
</reference>
<accession>A0A2I8F4L1</accession>
<proteinExistence type="predicted"/>
<evidence type="ECO:0000256" key="2">
    <source>
        <dbReference type="SAM" id="SignalP"/>
    </source>
</evidence>
<dbReference type="Proteomes" id="UP000243502">
    <property type="component" value="Chromosome 3"/>
</dbReference>
<evidence type="ECO:0000256" key="1">
    <source>
        <dbReference type="SAM" id="MobiDB-lite"/>
    </source>
</evidence>
<dbReference type="EMBL" id="CP026113">
    <property type="protein sequence ID" value="AUT66004.1"/>
    <property type="molecule type" value="Genomic_DNA"/>
</dbReference>
<organism evidence="3 4">
    <name type="scientific">Paraburkholderia terrae</name>
    <dbReference type="NCBI Taxonomy" id="311230"/>
    <lineage>
        <taxon>Bacteria</taxon>
        <taxon>Pseudomonadati</taxon>
        <taxon>Pseudomonadota</taxon>
        <taxon>Betaproteobacteria</taxon>
        <taxon>Burkholderiales</taxon>
        <taxon>Burkholderiaceae</taxon>
        <taxon>Paraburkholderia</taxon>
    </lineage>
</organism>
<feature type="compositionally biased region" description="Low complexity" evidence="1">
    <location>
        <begin position="22"/>
        <end position="38"/>
    </location>
</feature>
<dbReference type="OrthoDB" id="9114236at2"/>
<sequence length="87" mass="8816">MMKLLFRTLVIATALAVPALSQAQESSPPVQSQQSNASESGYGGSVTGKDQAGSQKKAGGFWHLGGGSTSGDNCAGPISYCSIFFGS</sequence>
<feature type="region of interest" description="Disordered" evidence="1">
    <location>
        <begin position="22"/>
        <end position="58"/>
    </location>
</feature>
<evidence type="ECO:0000313" key="4">
    <source>
        <dbReference type="Proteomes" id="UP000243502"/>
    </source>
</evidence>